<dbReference type="InterPro" id="IPR007711">
    <property type="entry name" value="HigB-1"/>
</dbReference>
<dbReference type="RefSeq" id="WP_377510156.1">
    <property type="nucleotide sequence ID" value="NZ_JBHULU010000021.1"/>
</dbReference>
<protein>
    <submittedName>
        <fullName evidence="1">Type II toxin-antitoxin system RelE/ParE family toxin</fullName>
    </submittedName>
</protein>
<dbReference type="PANTHER" id="PTHR40266">
    <property type="entry name" value="TOXIN HIGB-1"/>
    <property type="match status" value="1"/>
</dbReference>
<proteinExistence type="predicted"/>
<dbReference type="Pfam" id="PF05015">
    <property type="entry name" value="HigB-like_toxin"/>
    <property type="match status" value="1"/>
</dbReference>
<dbReference type="EMBL" id="JBHULU010000021">
    <property type="protein sequence ID" value="MFD2515435.1"/>
    <property type="molecule type" value="Genomic_DNA"/>
</dbReference>
<name>A0ABW5ITT7_9BACT</name>
<sequence length="46" mass="5449">MHKRTIAEPLAGSLKEFYSIRINSQWRINFQWSNGQASEVEIIDFH</sequence>
<dbReference type="PANTHER" id="PTHR40266:SF2">
    <property type="entry name" value="TOXIN HIGB-1"/>
    <property type="match status" value="1"/>
</dbReference>
<dbReference type="InterPro" id="IPR035093">
    <property type="entry name" value="RelE/ParE_toxin_dom_sf"/>
</dbReference>
<dbReference type="Gene3D" id="3.30.2310.20">
    <property type="entry name" value="RelE-like"/>
    <property type="match status" value="1"/>
</dbReference>
<dbReference type="SUPFAM" id="SSF143011">
    <property type="entry name" value="RelE-like"/>
    <property type="match status" value="1"/>
</dbReference>
<reference evidence="2" key="1">
    <citation type="journal article" date="2019" name="Int. J. Syst. Evol. Microbiol.">
        <title>The Global Catalogue of Microorganisms (GCM) 10K type strain sequencing project: providing services to taxonomists for standard genome sequencing and annotation.</title>
        <authorList>
            <consortium name="The Broad Institute Genomics Platform"/>
            <consortium name="The Broad Institute Genome Sequencing Center for Infectious Disease"/>
            <person name="Wu L."/>
            <person name="Ma J."/>
        </authorList>
    </citation>
    <scope>NUCLEOTIDE SEQUENCE [LARGE SCALE GENOMIC DNA]</scope>
    <source>
        <strain evidence="2">KCTC 42498</strain>
    </source>
</reference>
<evidence type="ECO:0000313" key="1">
    <source>
        <dbReference type="EMBL" id="MFD2515435.1"/>
    </source>
</evidence>
<organism evidence="1 2">
    <name type="scientific">Pontibacter locisalis</name>
    <dbReference type="NCBI Taxonomy" id="1719035"/>
    <lineage>
        <taxon>Bacteria</taxon>
        <taxon>Pseudomonadati</taxon>
        <taxon>Bacteroidota</taxon>
        <taxon>Cytophagia</taxon>
        <taxon>Cytophagales</taxon>
        <taxon>Hymenobacteraceae</taxon>
        <taxon>Pontibacter</taxon>
    </lineage>
</organism>
<keyword evidence="2" id="KW-1185">Reference proteome</keyword>
<accession>A0ABW5ITT7</accession>
<gene>
    <name evidence="1" type="ORF">ACFSRY_16300</name>
</gene>
<evidence type="ECO:0000313" key="2">
    <source>
        <dbReference type="Proteomes" id="UP001597544"/>
    </source>
</evidence>
<dbReference type="Proteomes" id="UP001597544">
    <property type="component" value="Unassembled WGS sequence"/>
</dbReference>
<comment type="caution">
    <text evidence="1">The sequence shown here is derived from an EMBL/GenBank/DDBJ whole genome shotgun (WGS) entry which is preliminary data.</text>
</comment>